<reference evidence="2" key="1">
    <citation type="submission" date="2018-05" db="EMBL/GenBank/DDBJ databases">
        <authorList>
            <person name="Lanie J.A."/>
            <person name="Ng W.-L."/>
            <person name="Kazmierczak K.M."/>
            <person name="Andrzejewski T.M."/>
            <person name="Davidsen T.M."/>
            <person name="Wayne K.J."/>
            <person name="Tettelin H."/>
            <person name="Glass J.I."/>
            <person name="Rusch D."/>
            <person name="Podicherti R."/>
            <person name="Tsui H.-C.T."/>
            <person name="Winkler M.E."/>
        </authorList>
    </citation>
    <scope>NUCLEOTIDE SEQUENCE</scope>
</reference>
<dbReference type="AlphaFoldDB" id="A0A382WC05"/>
<sequence>YLFHDQGFTGNTKDYEDPRNSFFNQVLERRTGIPITLALVYIEVARRAGVRVDGVNFPGHFLLRFPLGTEHDHNSAVFVDPFRRGAVMSEADCRSLLHERAEGAIEFTPQMLTPATKQQILVRVLVNLKRIYVGMRSFPQSFALTELLLALDPSALNELRDRGLLAYQLNDFAVALRDLEAYLRFASSGNPREEEDSDRAEIWTHVKVLRRRVANLN</sequence>
<feature type="non-terminal residue" evidence="2">
    <location>
        <position position="1"/>
    </location>
</feature>
<gene>
    <name evidence="2" type="ORF">METZ01_LOCUS409250</name>
</gene>
<feature type="domain" description="Protein SirB1 N-terminal" evidence="1">
    <location>
        <begin position="1"/>
        <end position="125"/>
    </location>
</feature>
<dbReference type="SUPFAM" id="SSF48452">
    <property type="entry name" value="TPR-like"/>
    <property type="match status" value="1"/>
</dbReference>
<evidence type="ECO:0000313" key="2">
    <source>
        <dbReference type="EMBL" id="SVD56396.1"/>
    </source>
</evidence>
<dbReference type="Pfam" id="PF13369">
    <property type="entry name" value="Transglut_core2"/>
    <property type="match status" value="1"/>
</dbReference>
<evidence type="ECO:0000259" key="1">
    <source>
        <dbReference type="Pfam" id="PF13369"/>
    </source>
</evidence>
<organism evidence="2">
    <name type="scientific">marine metagenome</name>
    <dbReference type="NCBI Taxonomy" id="408172"/>
    <lineage>
        <taxon>unclassified sequences</taxon>
        <taxon>metagenomes</taxon>
        <taxon>ecological metagenomes</taxon>
    </lineage>
</organism>
<accession>A0A382WC05</accession>
<dbReference type="PANTHER" id="PTHR31350">
    <property type="entry name" value="SI:DKEY-261L7.2"/>
    <property type="match status" value="1"/>
</dbReference>
<name>A0A382WC05_9ZZZZ</name>
<dbReference type="Pfam" id="PF13371">
    <property type="entry name" value="TPR_9"/>
    <property type="match status" value="1"/>
</dbReference>
<dbReference type="PANTHER" id="PTHR31350:SF21">
    <property type="entry name" value="F-BOX ONLY PROTEIN 21"/>
    <property type="match status" value="1"/>
</dbReference>
<dbReference type="EMBL" id="UINC01158711">
    <property type="protein sequence ID" value="SVD56396.1"/>
    <property type="molecule type" value="Genomic_DNA"/>
</dbReference>
<dbReference type="InterPro" id="IPR011990">
    <property type="entry name" value="TPR-like_helical_dom_sf"/>
</dbReference>
<proteinExistence type="predicted"/>
<dbReference type="InterPro" id="IPR032698">
    <property type="entry name" value="SirB1_N"/>
</dbReference>
<protein>
    <recommendedName>
        <fullName evidence="1">Protein SirB1 N-terminal domain-containing protein</fullName>
    </recommendedName>
</protein>